<keyword evidence="4" id="KW-1185">Reference proteome</keyword>
<feature type="transmembrane region" description="Helical" evidence="1">
    <location>
        <begin position="288"/>
        <end position="310"/>
    </location>
</feature>
<dbReference type="InterPro" id="IPR052529">
    <property type="entry name" value="Bact_Transport_Assoc"/>
</dbReference>
<organism evidence="3 4">
    <name type="scientific">Aurantiacibacter sediminis</name>
    <dbReference type="NCBI Taxonomy" id="2793064"/>
    <lineage>
        <taxon>Bacteria</taxon>
        <taxon>Pseudomonadati</taxon>
        <taxon>Pseudomonadota</taxon>
        <taxon>Alphaproteobacteria</taxon>
        <taxon>Sphingomonadales</taxon>
        <taxon>Erythrobacteraceae</taxon>
        <taxon>Aurantiacibacter</taxon>
    </lineage>
</organism>
<evidence type="ECO:0000313" key="3">
    <source>
        <dbReference type="EMBL" id="MBH5321614.1"/>
    </source>
</evidence>
<proteinExistence type="predicted"/>
<evidence type="ECO:0000256" key="1">
    <source>
        <dbReference type="SAM" id="Phobius"/>
    </source>
</evidence>
<feature type="transmembrane region" description="Helical" evidence="1">
    <location>
        <begin position="251"/>
        <end position="268"/>
    </location>
</feature>
<dbReference type="Proteomes" id="UP000602442">
    <property type="component" value="Unassembled WGS sequence"/>
</dbReference>
<feature type="transmembrane region" description="Helical" evidence="1">
    <location>
        <begin position="86"/>
        <end position="103"/>
    </location>
</feature>
<feature type="transmembrane region" description="Helical" evidence="1">
    <location>
        <begin position="45"/>
        <end position="74"/>
    </location>
</feature>
<keyword evidence="1" id="KW-1133">Transmembrane helix</keyword>
<feature type="transmembrane region" description="Helical" evidence="1">
    <location>
        <begin position="130"/>
        <end position="150"/>
    </location>
</feature>
<evidence type="ECO:0000313" key="4">
    <source>
        <dbReference type="Proteomes" id="UP000602442"/>
    </source>
</evidence>
<feature type="domain" description="DUF418" evidence="2">
    <location>
        <begin position="231"/>
        <end position="387"/>
    </location>
</feature>
<dbReference type="Pfam" id="PF04235">
    <property type="entry name" value="DUF418"/>
    <property type="match status" value="1"/>
</dbReference>
<evidence type="ECO:0000259" key="2">
    <source>
        <dbReference type="Pfam" id="PF04235"/>
    </source>
</evidence>
<protein>
    <submittedName>
        <fullName evidence="3">DUF418 domain-containing protein</fullName>
    </submittedName>
</protein>
<feature type="transmembrane region" description="Helical" evidence="1">
    <location>
        <begin position="7"/>
        <end position="25"/>
    </location>
</feature>
<dbReference type="PANTHER" id="PTHR30590:SF2">
    <property type="entry name" value="INNER MEMBRANE PROTEIN"/>
    <property type="match status" value="1"/>
</dbReference>
<name>A0ABS0N3N4_9SPHN</name>
<feature type="transmembrane region" description="Helical" evidence="1">
    <location>
        <begin position="210"/>
        <end position="231"/>
    </location>
</feature>
<feature type="transmembrane region" description="Helical" evidence="1">
    <location>
        <begin position="353"/>
        <end position="374"/>
    </location>
</feature>
<comment type="caution">
    <text evidence="3">The sequence shown here is derived from an EMBL/GenBank/DDBJ whole genome shotgun (WGS) entry which is preliminary data.</text>
</comment>
<feature type="transmembrane region" description="Helical" evidence="1">
    <location>
        <begin position="109"/>
        <end position="125"/>
    </location>
</feature>
<accession>A0ABS0N3N4</accession>
<dbReference type="InterPro" id="IPR007349">
    <property type="entry name" value="DUF418"/>
</dbReference>
<dbReference type="PANTHER" id="PTHR30590">
    <property type="entry name" value="INNER MEMBRANE PROTEIN"/>
    <property type="match status" value="1"/>
</dbReference>
<dbReference type="EMBL" id="JAEANY010000001">
    <property type="protein sequence ID" value="MBH5321614.1"/>
    <property type="molecule type" value="Genomic_DNA"/>
</dbReference>
<gene>
    <name evidence="3" type="ORF">I5L03_03320</name>
</gene>
<reference evidence="3 4" key="1">
    <citation type="submission" date="2020-11" db="EMBL/GenBank/DDBJ databases">
        <title>Erythrobacter sediminis sp. nov., a marine bacterium from a tidal flat of Garorim Bay.</title>
        <authorList>
            <person name="Kim D."/>
            <person name="Yoo Y."/>
            <person name="Kim J.-J."/>
        </authorList>
    </citation>
    <scope>NUCLEOTIDE SEQUENCE [LARGE SCALE GENOMIC DNA]</scope>
    <source>
        <strain evidence="3 4">JGD-13</strain>
    </source>
</reference>
<sequence>MEALDALRGLAVIGIVPMNVIAFAMPPAAYFNPRAFGGHDLLESAIWAVSFVLIEDKFRALFAMMFGAGVAILLGKASDHPLRDHYARMMVLFAIAIVHAVLLANNDVLRVYAVAGLLLPIVVCWRARTLLVAAGLLMLAQLAVSGWYAWDWVAYALERASGALVDPAPQEQAEALYGFNPQVVEEAIARNSGSLTDRIAMRLDTLPQQVTFIAASLPSALAAMLVGMAFWKNGLLAGHWERARLMRLARWCGLLALPPLVALSVWTLRSGFDPIFTTANALVWSAPLDLLLGVGWAALGMAIFAGGGGLTRRLAAVGRMALTNYLATSVILAAIFAGWGMGLFAQVSRGEALLIGLIPIALMLIWSPLWLACFRQGPAEWVWRCLAGLRLLPLRR</sequence>
<keyword evidence="1" id="KW-0472">Membrane</keyword>
<keyword evidence="1" id="KW-0812">Transmembrane</keyword>
<feature type="transmembrane region" description="Helical" evidence="1">
    <location>
        <begin position="322"/>
        <end position="341"/>
    </location>
</feature>